<comment type="cofactor">
    <cofactor evidence="13">
        <name>thiamine diphosphate</name>
        <dbReference type="ChEBI" id="CHEBI:58937"/>
    </cofactor>
    <text evidence="13">Binds 1 thiamine pyrophosphate per subunit. During the reaction, the substrate forms a covalent intermediate with the cofactor.</text>
</comment>
<organism evidence="17 18">
    <name type="scientific">Nesterenkonia natronophila</name>
    <dbReference type="NCBI Taxonomy" id="2174932"/>
    <lineage>
        <taxon>Bacteria</taxon>
        <taxon>Bacillati</taxon>
        <taxon>Actinomycetota</taxon>
        <taxon>Actinomycetes</taxon>
        <taxon>Micrococcales</taxon>
        <taxon>Micrococcaceae</taxon>
        <taxon>Nesterenkonia</taxon>
    </lineage>
</organism>
<dbReference type="FunFam" id="3.40.50.970:FF:000004">
    <property type="entry name" value="Transketolase"/>
    <property type="match status" value="1"/>
</dbReference>
<dbReference type="InterPro" id="IPR009014">
    <property type="entry name" value="Transketo_C/PFOR_II"/>
</dbReference>
<dbReference type="PANTHER" id="PTHR43522:SF2">
    <property type="entry name" value="TRANSKETOLASE 1-RELATED"/>
    <property type="match status" value="1"/>
</dbReference>
<dbReference type="AlphaFoldDB" id="A0A3A4F4E5"/>
<evidence type="ECO:0000256" key="10">
    <source>
        <dbReference type="NCBIfam" id="TIGR00232"/>
    </source>
</evidence>
<dbReference type="OrthoDB" id="8732661at2"/>
<evidence type="ECO:0000256" key="1">
    <source>
        <dbReference type="ARBA" id="ARBA00007131"/>
    </source>
</evidence>
<feature type="binding site" evidence="14">
    <location>
        <position position="212"/>
    </location>
    <ligand>
        <name>Mg(2+)</name>
        <dbReference type="ChEBI" id="CHEBI:18420"/>
    </ligand>
</feature>
<dbReference type="Proteomes" id="UP000266615">
    <property type="component" value="Unassembled WGS sequence"/>
</dbReference>
<dbReference type="Pfam" id="PF00456">
    <property type="entry name" value="Transketolase_N"/>
    <property type="match status" value="1"/>
</dbReference>
<comment type="similarity">
    <text evidence="1">Belongs to the transketolase family.</text>
</comment>
<name>A0A3A4F4E5_9MICC</name>
<evidence type="ECO:0000313" key="18">
    <source>
        <dbReference type="Proteomes" id="UP000266615"/>
    </source>
</evidence>
<feature type="binding site" evidence="12">
    <location>
        <position position="501"/>
    </location>
    <ligand>
        <name>substrate</name>
    </ligand>
</feature>
<evidence type="ECO:0000256" key="4">
    <source>
        <dbReference type="ARBA" id="ARBA00016662"/>
    </source>
</evidence>
<dbReference type="InterPro" id="IPR049557">
    <property type="entry name" value="Transketolase_CS"/>
</dbReference>
<evidence type="ECO:0000256" key="2">
    <source>
        <dbReference type="ARBA" id="ARBA00011738"/>
    </source>
</evidence>
<dbReference type="InterPro" id="IPR020826">
    <property type="entry name" value="Transketolase_BS"/>
</dbReference>
<dbReference type="GO" id="GO:0000287">
    <property type="term" value="F:magnesium ion binding"/>
    <property type="evidence" value="ECO:0007669"/>
    <property type="project" value="UniProtKB-ARBA"/>
</dbReference>
<dbReference type="InterPro" id="IPR005474">
    <property type="entry name" value="Transketolase_N"/>
</dbReference>
<feature type="domain" description="Transketolase-like pyrimidine-binding" evidence="16">
    <location>
        <begin position="385"/>
        <end position="565"/>
    </location>
</feature>
<dbReference type="SUPFAM" id="SSF52922">
    <property type="entry name" value="TK C-terminal domain-like"/>
    <property type="match status" value="1"/>
</dbReference>
<dbReference type="CDD" id="cd02012">
    <property type="entry name" value="TPP_TK"/>
    <property type="match status" value="1"/>
</dbReference>
<comment type="cofactor">
    <cofactor evidence="14">
        <name>Mg(2+)</name>
        <dbReference type="ChEBI" id="CHEBI:18420"/>
    </cofactor>
    <text evidence="14">Binds 1 Mg(2+) ion per subunit. Can also utilize other divalent metal cations, such as Ca(2+), Mn(2+) and Co(2+).</text>
</comment>
<feature type="binding site" evidence="14">
    <location>
        <position position="182"/>
    </location>
    <ligand>
        <name>Mg(2+)</name>
        <dbReference type="ChEBI" id="CHEBI:18420"/>
    </ligand>
</feature>
<dbReference type="EMBL" id="QYZP01000003">
    <property type="protein sequence ID" value="RJN31350.1"/>
    <property type="molecule type" value="Genomic_DNA"/>
</dbReference>
<protein>
    <recommendedName>
        <fullName evidence="4 10">Transketolase</fullName>
        <ecNumber evidence="3 10">2.2.1.1</ecNumber>
    </recommendedName>
</protein>
<dbReference type="NCBIfam" id="TIGR00232">
    <property type="entry name" value="tktlase_bact"/>
    <property type="match status" value="1"/>
</dbReference>
<dbReference type="InterPro" id="IPR005478">
    <property type="entry name" value="Transketolase_bac-like"/>
</dbReference>
<gene>
    <name evidence="17" type="ORF">D3250_10975</name>
</gene>
<dbReference type="GO" id="GO:0005829">
    <property type="term" value="C:cytosol"/>
    <property type="evidence" value="ECO:0007669"/>
    <property type="project" value="TreeGrafter"/>
</dbReference>
<evidence type="ECO:0000256" key="6">
    <source>
        <dbReference type="ARBA" id="ARBA00022723"/>
    </source>
</evidence>
<dbReference type="InterPro" id="IPR033247">
    <property type="entry name" value="Transketolase_fam"/>
</dbReference>
<dbReference type="Pfam" id="PF02779">
    <property type="entry name" value="Transket_pyr"/>
    <property type="match status" value="1"/>
</dbReference>
<evidence type="ECO:0000256" key="11">
    <source>
        <dbReference type="PIRSR" id="PIRSR605478-1"/>
    </source>
</evidence>
<evidence type="ECO:0000256" key="14">
    <source>
        <dbReference type="PIRSR" id="PIRSR605478-4"/>
    </source>
</evidence>
<evidence type="ECO:0000256" key="3">
    <source>
        <dbReference type="ARBA" id="ARBA00013152"/>
    </source>
</evidence>
<feature type="binding site" evidence="12">
    <location>
        <position position="509"/>
    </location>
    <ligand>
        <name>substrate</name>
    </ligand>
</feature>
<comment type="subunit">
    <text evidence="2">Homodimer.</text>
</comment>
<feature type="binding site" evidence="12">
    <location>
        <position position="415"/>
    </location>
    <ligand>
        <name>substrate</name>
    </ligand>
</feature>
<dbReference type="PROSITE" id="PS00802">
    <property type="entry name" value="TRANSKETOLASE_2"/>
    <property type="match status" value="1"/>
</dbReference>
<sequence length="721" mass="77379">MPPTSAPLRDTSPLWRTLTVTEIFTDLDKKAVDTLRVLAADAVEKVGSGHPGTAMSLAPAAYLLFQKVMRHDPSDPEWIGRDRFILSPGHSSLTLYLQLYFSGYGLELEDIQALRTWGSLTPGHPEYGHTDGVEITTGPLGQGLASSVGFAYGQRRLRGLLDPEAEPGTSPFDHNVWVIASDGDLQEGVTSEASSLAGHQQLGNLNVVWDDNKISIEDDTDIAFTEDVMARYEAYGWHVQRVDWLKTGNYAEDIDELNRALTAAKAETSKPSLIALRTVIGWPSPGKQNTGGIHGSKLGEEELVATKEILGFDPDQHFHVDDEIITHARRIGERSAEARAEWDKSYAAWREKHSDSAALFDRLVAGELPPGWEDRLPVFPGGEAVATRAASGKVLNAVAPILPELWGGSADLAGSNNTLIAGEDSFGPQSWSTGKFSAQPFGRNLHFGVREHAAAAITNGIQLSVPLRTYNGTFLIFSDYQRPAVRLAALMGVGSIFVWTHDSIGLGEDGPTHQPVEQLASLRAIPGLDVTRPADANEVAVVWREILKRADRPAGIALTRQGVPTFARGDGEATAEEFGTVEGAAHGAYVLAESVRDGAVAAPDVILIGTGSEVSLAVQARENLAAKGIAARVVSAPCLEWFADQDSAYRESVLPASVKARVAVEAAHPMSWYPYVGDAGRIVGLDHFGGSADYKELYEQFGITAEAVTAAAEDSISAAKN</sequence>
<dbReference type="InterPro" id="IPR055152">
    <property type="entry name" value="Transketolase-like_C_2"/>
</dbReference>
<dbReference type="SMART" id="SM00861">
    <property type="entry name" value="Transket_pyr"/>
    <property type="match status" value="1"/>
</dbReference>
<evidence type="ECO:0000256" key="15">
    <source>
        <dbReference type="PIRSR" id="PIRSR605478-5"/>
    </source>
</evidence>
<evidence type="ECO:0000256" key="9">
    <source>
        <dbReference type="ARBA" id="ARBA00049473"/>
    </source>
</evidence>
<feature type="binding site" evidence="14">
    <location>
        <position position="214"/>
    </location>
    <ligand>
        <name>Mg(2+)</name>
        <dbReference type="ChEBI" id="CHEBI:18420"/>
    </ligand>
</feature>
<evidence type="ECO:0000259" key="16">
    <source>
        <dbReference type="SMART" id="SM00861"/>
    </source>
</evidence>
<feature type="site" description="Important for catalytic activity" evidence="15">
    <location>
        <position position="294"/>
    </location>
</feature>
<feature type="active site" description="Proton donor" evidence="11">
    <location>
        <position position="451"/>
    </location>
</feature>
<accession>A0A3A4F4E5</accession>
<keyword evidence="8 13" id="KW-0786">Thiamine pyrophosphate</keyword>
<feature type="binding site" evidence="13">
    <location>
        <position position="294"/>
    </location>
    <ligand>
        <name>thiamine diphosphate</name>
        <dbReference type="ChEBI" id="CHEBI:58937"/>
    </ligand>
</feature>
<dbReference type="InterPro" id="IPR005475">
    <property type="entry name" value="Transketolase-like_Pyr-bd"/>
</dbReference>
<comment type="catalytic activity">
    <reaction evidence="9">
        <text>D-sedoheptulose 7-phosphate + D-glyceraldehyde 3-phosphate = aldehydo-D-ribose 5-phosphate + D-xylulose 5-phosphate</text>
        <dbReference type="Rhea" id="RHEA:10508"/>
        <dbReference type="ChEBI" id="CHEBI:57483"/>
        <dbReference type="ChEBI" id="CHEBI:57737"/>
        <dbReference type="ChEBI" id="CHEBI:58273"/>
        <dbReference type="ChEBI" id="CHEBI:59776"/>
        <dbReference type="EC" id="2.2.1.1"/>
    </reaction>
</comment>
<dbReference type="GO" id="GO:0006098">
    <property type="term" value="P:pentose-phosphate shunt"/>
    <property type="evidence" value="ECO:0007669"/>
    <property type="project" value="TreeGrafter"/>
</dbReference>
<feature type="binding site" evidence="12">
    <location>
        <position position="294"/>
    </location>
    <ligand>
        <name>substrate</name>
    </ligand>
</feature>
<feature type="binding site" evidence="12">
    <location>
        <position position="560"/>
    </location>
    <ligand>
        <name>substrate</name>
    </ligand>
</feature>
<evidence type="ECO:0000256" key="8">
    <source>
        <dbReference type="ARBA" id="ARBA00023052"/>
    </source>
</evidence>
<keyword evidence="6 14" id="KW-0479">Metal-binding</keyword>
<evidence type="ECO:0000256" key="7">
    <source>
        <dbReference type="ARBA" id="ARBA00022842"/>
    </source>
</evidence>
<dbReference type="SUPFAM" id="SSF52518">
    <property type="entry name" value="Thiamin diphosphate-binding fold (THDP-binding)"/>
    <property type="match status" value="2"/>
</dbReference>
<feature type="binding site" evidence="13">
    <location>
        <position position="212"/>
    </location>
    <ligand>
        <name>thiamine diphosphate</name>
        <dbReference type="ChEBI" id="CHEBI:58937"/>
    </ligand>
</feature>
<feature type="binding site" evidence="12">
    <location>
        <position position="388"/>
    </location>
    <ligand>
        <name>substrate</name>
    </ligand>
</feature>
<feature type="binding site" evidence="13">
    <location>
        <position position="477"/>
    </location>
    <ligand>
        <name>thiamine diphosphate</name>
        <dbReference type="ChEBI" id="CHEBI:58937"/>
    </ligand>
</feature>
<dbReference type="CDD" id="cd07033">
    <property type="entry name" value="TPP_PYR_DXS_TK_like"/>
    <property type="match status" value="1"/>
</dbReference>
<evidence type="ECO:0000256" key="12">
    <source>
        <dbReference type="PIRSR" id="PIRSR605478-2"/>
    </source>
</evidence>
<proteinExistence type="inferred from homology"/>
<keyword evidence="5 17" id="KW-0808">Transferase</keyword>
<feature type="binding site" evidence="12">
    <location>
        <position position="513"/>
    </location>
    <ligand>
        <name>substrate</name>
    </ligand>
</feature>
<feature type="binding site" evidence="13">
    <location>
        <position position="90"/>
    </location>
    <ligand>
        <name>thiamine diphosphate</name>
        <dbReference type="ChEBI" id="CHEBI:58937"/>
    </ligand>
</feature>
<dbReference type="InterPro" id="IPR029061">
    <property type="entry name" value="THDP-binding"/>
</dbReference>
<feature type="binding site" evidence="12">
    <location>
        <position position="50"/>
    </location>
    <ligand>
        <name>substrate</name>
    </ligand>
</feature>
<keyword evidence="18" id="KW-1185">Reference proteome</keyword>
<dbReference type="Pfam" id="PF22613">
    <property type="entry name" value="Transketolase_C_1"/>
    <property type="match status" value="1"/>
</dbReference>
<dbReference type="Gene3D" id="3.40.50.920">
    <property type="match status" value="1"/>
</dbReference>
<evidence type="ECO:0000313" key="17">
    <source>
        <dbReference type="EMBL" id="RJN31350.1"/>
    </source>
</evidence>
<dbReference type="PANTHER" id="PTHR43522">
    <property type="entry name" value="TRANSKETOLASE"/>
    <property type="match status" value="1"/>
</dbReference>
<reference evidence="17 18" key="1">
    <citation type="submission" date="2018-09" db="EMBL/GenBank/DDBJ databases">
        <title>Nesterenkonia natronophila sp. nov., an alkaliphilic actinobacteriume isolated from a soda lake, and emended description of the genus Nesterenkonia.</title>
        <authorList>
            <person name="Menes R.J."/>
            <person name="Iriarte A."/>
        </authorList>
    </citation>
    <scope>NUCLEOTIDE SEQUENCE [LARGE SCALE GENOMIC DNA]</scope>
    <source>
        <strain evidence="17 18">M8</strain>
    </source>
</reference>
<feature type="binding site" evidence="13">
    <location>
        <position position="183"/>
    </location>
    <ligand>
        <name>thiamine diphosphate</name>
        <dbReference type="ChEBI" id="CHEBI:58937"/>
    </ligand>
</feature>
<dbReference type="EC" id="2.2.1.1" evidence="3 10"/>
<feature type="site" description="Important for catalytic activity" evidence="15">
    <location>
        <position position="50"/>
    </location>
</feature>
<evidence type="ECO:0000256" key="13">
    <source>
        <dbReference type="PIRSR" id="PIRSR605478-3"/>
    </source>
</evidence>
<dbReference type="FunFam" id="3.40.50.970:FF:000003">
    <property type="entry name" value="Transketolase"/>
    <property type="match status" value="1"/>
</dbReference>
<keyword evidence="7 14" id="KW-0460">Magnesium</keyword>
<evidence type="ECO:0000256" key="5">
    <source>
        <dbReference type="ARBA" id="ARBA00022679"/>
    </source>
</evidence>
<feature type="binding site" evidence="13">
    <location>
        <begin position="138"/>
        <end position="140"/>
    </location>
    <ligand>
        <name>thiamine diphosphate</name>
        <dbReference type="ChEBI" id="CHEBI:58937"/>
    </ligand>
</feature>
<dbReference type="PROSITE" id="PS00801">
    <property type="entry name" value="TRANSKETOLASE_1"/>
    <property type="match status" value="1"/>
</dbReference>
<dbReference type="FunFam" id="3.40.50.920:FF:000003">
    <property type="entry name" value="Transketolase"/>
    <property type="match status" value="1"/>
</dbReference>
<dbReference type="Gene3D" id="3.40.50.970">
    <property type="match status" value="2"/>
</dbReference>
<comment type="caution">
    <text evidence="17">The sequence shown here is derived from an EMBL/GenBank/DDBJ whole genome shotgun (WGS) entry which is preliminary data.</text>
</comment>
<dbReference type="GO" id="GO:0004802">
    <property type="term" value="F:transketolase activity"/>
    <property type="evidence" value="ECO:0007669"/>
    <property type="project" value="UniProtKB-UniRule"/>
</dbReference>